<dbReference type="EMBL" id="JACGWJ010000015">
    <property type="protein sequence ID" value="KAL0366838.1"/>
    <property type="molecule type" value="Genomic_DNA"/>
</dbReference>
<sequence>MAIDSNFVQAVIPRSNGHYDHWSMLMVNFLRSKDYWQIIEFGIRGPAEGTTLTETQKIDLETRRLKDLKAKNYLFQSIDRPILATILCKETSKDIWDSMKKKYHASARVKRAQLQALRRDFETLAMEDGESVTSYLQERWRYTIRCGSMVRSCKMSQL</sequence>
<name>A0AAW2QGC7_SESRA</name>
<evidence type="ECO:0008006" key="2">
    <source>
        <dbReference type="Google" id="ProtNLM"/>
    </source>
</evidence>
<proteinExistence type="predicted"/>
<dbReference type="PANTHER" id="PTHR35317:SF27">
    <property type="entry name" value="RETROVIRUS-RELATED POL POLYPROTEIN FROM TRANSPOSON TNT 1-94"/>
    <property type="match status" value="1"/>
</dbReference>
<reference evidence="1" key="2">
    <citation type="journal article" date="2024" name="Plant">
        <title>Genomic evolution and insights into agronomic trait innovations of Sesamum species.</title>
        <authorList>
            <person name="Miao H."/>
            <person name="Wang L."/>
            <person name="Qu L."/>
            <person name="Liu H."/>
            <person name="Sun Y."/>
            <person name="Le M."/>
            <person name="Wang Q."/>
            <person name="Wei S."/>
            <person name="Zheng Y."/>
            <person name="Lin W."/>
            <person name="Duan Y."/>
            <person name="Cao H."/>
            <person name="Xiong S."/>
            <person name="Wang X."/>
            <person name="Wei L."/>
            <person name="Li C."/>
            <person name="Ma Q."/>
            <person name="Ju M."/>
            <person name="Zhao R."/>
            <person name="Li G."/>
            <person name="Mu C."/>
            <person name="Tian Q."/>
            <person name="Mei H."/>
            <person name="Zhang T."/>
            <person name="Gao T."/>
            <person name="Zhang H."/>
        </authorList>
    </citation>
    <scope>NUCLEOTIDE SEQUENCE</scope>
    <source>
        <strain evidence="1">G02</strain>
    </source>
</reference>
<comment type="caution">
    <text evidence="1">The sequence shown here is derived from an EMBL/GenBank/DDBJ whole genome shotgun (WGS) entry which is preliminary data.</text>
</comment>
<accession>A0AAW2QGC7</accession>
<evidence type="ECO:0000313" key="1">
    <source>
        <dbReference type="EMBL" id="KAL0366838.1"/>
    </source>
</evidence>
<reference evidence="1" key="1">
    <citation type="submission" date="2020-06" db="EMBL/GenBank/DDBJ databases">
        <authorList>
            <person name="Li T."/>
            <person name="Hu X."/>
            <person name="Zhang T."/>
            <person name="Song X."/>
            <person name="Zhang H."/>
            <person name="Dai N."/>
            <person name="Sheng W."/>
            <person name="Hou X."/>
            <person name="Wei L."/>
        </authorList>
    </citation>
    <scope>NUCLEOTIDE SEQUENCE</scope>
    <source>
        <strain evidence="1">G02</strain>
        <tissue evidence="1">Leaf</tissue>
    </source>
</reference>
<dbReference type="AlphaFoldDB" id="A0AAW2QGC7"/>
<gene>
    <name evidence="1" type="ORF">Sradi_3573900</name>
</gene>
<dbReference type="Pfam" id="PF14223">
    <property type="entry name" value="Retrotran_gag_2"/>
    <property type="match status" value="1"/>
</dbReference>
<protein>
    <recommendedName>
        <fullName evidence="2">Retrovirus-related Pol polyprotein from transposon TNT 1-94</fullName>
    </recommendedName>
</protein>
<dbReference type="PANTHER" id="PTHR35317">
    <property type="entry name" value="OS04G0629600 PROTEIN"/>
    <property type="match status" value="1"/>
</dbReference>
<organism evidence="1">
    <name type="scientific">Sesamum radiatum</name>
    <name type="common">Black benniseed</name>
    <dbReference type="NCBI Taxonomy" id="300843"/>
    <lineage>
        <taxon>Eukaryota</taxon>
        <taxon>Viridiplantae</taxon>
        <taxon>Streptophyta</taxon>
        <taxon>Embryophyta</taxon>
        <taxon>Tracheophyta</taxon>
        <taxon>Spermatophyta</taxon>
        <taxon>Magnoliopsida</taxon>
        <taxon>eudicotyledons</taxon>
        <taxon>Gunneridae</taxon>
        <taxon>Pentapetalae</taxon>
        <taxon>asterids</taxon>
        <taxon>lamiids</taxon>
        <taxon>Lamiales</taxon>
        <taxon>Pedaliaceae</taxon>
        <taxon>Sesamum</taxon>
    </lineage>
</organism>